<dbReference type="GO" id="GO:0005851">
    <property type="term" value="C:eukaryotic translation initiation factor 2B complex"/>
    <property type="evidence" value="ECO:0007669"/>
    <property type="project" value="TreeGrafter"/>
</dbReference>
<evidence type="ECO:0000256" key="4">
    <source>
        <dbReference type="ARBA" id="ARBA00022540"/>
    </source>
</evidence>
<dbReference type="Gene3D" id="3.40.50.10470">
    <property type="entry name" value="Translation initiation factor eif-2b, domain 2"/>
    <property type="match status" value="1"/>
</dbReference>
<keyword evidence="3" id="KW-0963">Cytoplasm</keyword>
<evidence type="ECO:0000313" key="10">
    <source>
        <dbReference type="EMBL" id="RKF62484.1"/>
    </source>
</evidence>
<dbReference type="GO" id="GO:0003743">
    <property type="term" value="F:translation initiation factor activity"/>
    <property type="evidence" value="ECO:0007669"/>
    <property type="project" value="UniProtKB-KW"/>
</dbReference>
<keyword evidence="4 10" id="KW-0396">Initiation factor</keyword>
<dbReference type="InterPro" id="IPR000649">
    <property type="entry name" value="IF-2B-related"/>
</dbReference>
<dbReference type="FunFam" id="3.40.50.10470:FF:000008">
    <property type="entry name" value="Translation initiation factor 2B, beta subunit"/>
    <property type="match status" value="1"/>
</dbReference>
<evidence type="ECO:0000313" key="11">
    <source>
        <dbReference type="Proteomes" id="UP000286134"/>
    </source>
</evidence>
<reference evidence="10 11" key="1">
    <citation type="journal article" date="2018" name="BMC Genomics">
        <title>Comparative genome analyses reveal sequence features reflecting distinct modes of host-adaptation between dicot and monocot powdery mildew.</title>
        <authorList>
            <person name="Wu Y."/>
            <person name="Ma X."/>
            <person name="Pan Z."/>
            <person name="Kale S.D."/>
            <person name="Song Y."/>
            <person name="King H."/>
            <person name="Zhang Q."/>
            <person name="Presley C."/>
            <person name="Deng X."/>
            <person name="Wei C.I."/>
            <person name="Xiao S."/>
        </authorList>
    </citation>
    <scope>NUCLEOTIDE SEQUENCE [LARGE SCALE GENOMIC DNA]</scope>
    <source>
        <strain evidence="10">UMSG2</strain>
    </source>
</reference>
<proteinExistence type="inferred from homology"/>
<dbReference type="EMBL" id="MCFK01003316">
    <property type="protein sequence ID" value="RKF62484.1"/>
    <property type="molecule type" value="Genomic_DNA"/>
</dbReference>
<dbReference type="GO" id="GO:0005829">
    <property type="term" value="C:cytosol"/>
    <property type="evidence" value="ECO:0007669"/>
    <property type="project" value="UniProtKB-SubCell"/>
</dbReference>
<dbReference type="Proteomes" id="UP000286134">
    <property type="component" value="Unassembled WGS sequence"/>
</dbReference>
<protein>
    <recommendedName>
        <fullName evidence="6">Translation initiation factor eIF2B subunit beta</fullName>
    </recommendedName>
    <alternativeName>
        <fullName evidence="7">eIF2B GDP-GTP exchange factor subunit beta</fullName>
    </alternativeName>
</protein>
<evidence type="ECO:0000256" key="9">
    <source>
        <dbReference type="RuleBase" id="RU003814"/>
    </source>
</evidence>
<dbReference type="OrthoDB" id="269919at2759"/>
<dbReference type="SUPFAM" id="SSF100950">
    <property type="entry name" value="NagB/RpiA/CoA transferase-like"/>
    <property type="match status" value="1"/>
</dbReference>
<dbReference type="PANTHER" id="PTHR45859">
    <property type="entry name" value="TRANSLATION INITIATION FACTOR EIF-2B SUBUNIT BETA"/>
    <property type="match status" value="1"/>
</dbReference>
<dbReference type="AlphaFoldDB" id="A0A420HYI4"/>
<evidence type="ECO:0000256" key="6">
    <source>
        <dbReference type="ARBA" id="ARBA00044122"/>
    </source>
</evidence>
<dbReference type="GO" id="GO:0005085">
    <property type="term" value="F:guanyl-nucleotide exchange factor activity"/>
    <property type="evidence" value="ECO:0007669"/>
    <property type="project" value="TreeGrafter"/>
</dbReference>
<dbReference type="InterPro" id="IPR037171">
    <property type="entry name" value="NagB/RpiA_transferase-like"/>
</dbReference>
<comment type="similarity">
    <text evidence="2 9">Belongs to the eIF-2B alpha/beta/delta subunits family.</text>
</comment>
<evidence type="ECO:0000256" key="1">
    <source>
        <dbReference type="ARBA" id="ARBA00004514"/>
    </source>
</evidence>
<dbReference type="InterPro" id="IPR051855">
    <property type="entry name" value="eIF2B_beta_subunit"/>
</dbReference>
<name>A0A420HYI4_9PEZI</name>
<gene>
    <name evidence="10" type="ORF">OnM2_033008</name>
</gene>
<organism evidence="10 11">
    <name type="scientific">Erysiphe neolycopersici</name>
    <dbReference type="NCBI Taxonomy" id="212602"/>
    <lineage>
        <taxon>Eukaryota</taxon>
        <taxon>Fungi</taxon>
        <taxon>Dikarya</taxon>
        <taxon>Ascomycota</taxon>
        <taxon>Pezizomycotina</taxon>
        <taxon>Leotiomycetes</taxon>
        <taxon>Erysiphales</taxon>
        <taxon>Erysiphaceae</taxon>
        <taxon>Erysiphe</taxon>
    </lineage>
</organism>
<comment type="subunit">
    <text evidence="8">Component of the translation initiation factor 2B (eIF2B) complex which is a heterodecamer of two sets of five different subunits: alpha, beta, gamma, delta and epsilon. Subunits alpha, beta and delta comprise a regulatory subcomplex and subunits epsilon and gamma comprise a catalytic subcomplex. Within the complex, the hexameric regulatory complex resides at the center, with the two heterodimeric catalytic subcomplexes bound on opposite sides.</text>
</comment>
<comment type="caution">
    <text evidence="10">The sequence shown here is derived from an EMBL/GenBank/DDBJ whole genome shotgun (WGS) entry which is preliminary data.</text>
</comment>
<dbReference type="STRING" id="212602.A0A420HYI4"/>
<keyword evidence="11" id="KW-1185">Reference proteome</keyword>
<evidence type="ECO:0000256" key="8">
    <source>
        <dbReference type="ARBA" id="ARBA00046432"/>
    </source>
</evidence>
<accession>A0A420HYI4</accession>
<keyword evidence="5" id="KW-0648">Protein biosynthesis</keyword>
<dbReference type="InterPro" id="IPR042529">
    <property type="entry name" value="IF_2B-like_C"/>
</dbReference>
<dbReference type="Pfam" id="PF01008">
    <property type="entry name" value="IF-2B"/>
    <property type="match status" value="3"/>
</dbReference>
<evidence type="ECO:0000256" key="7">
    <source>
        <dbReference type="ARBA" id="ARBA00044228"/>
    </source>
</evidence>
<sequence>MPPLHTGHAPNLSIFLKSLKSTPIQSSIENFISLLKRRQIHGSRPCAIATAHLILHIVVKFKWTDVGKLLELIAGIGQRLIEAQPREVVLGNIVSRVRHMIKNEIEENRQEIDSDSVSIDQTELPWKDSSNSTLKEGLVPKTNSLLSLGLASDIHSNATLSSDTINTHFRGIPKLSRTLTASHMSYAGSNGLVMPQTMFNLLSTTNSPYATPPGVSSSLKSNLSASSLALRIDRTTKDIKAEILAGIREIIDEIAQESDLIAGYALEHIHSNEIILTHSFSQCVHKFLLKAAEKRKFTVIMAESYPNVHDSVHSAVMGKCGDDSEEDDEMNTESFLEPLSAAGITVILISDSSIFAIMSRVNKVIFATHAVIANGGLIADAGARIIAKAAKVHRIPVIVVSGVYKLSPEYPYEVESLIEYGDPGKVVPFDNGDLVENLEIDNPVYDYVPPDLVDLYITNLGAHAPSYLYRIVADHYSNENQDPNKWESLWTL</sequence>
<dbReference type="PANTHER" id="PTHR45859:SF1">
    <property type="entry name" value="TRANSLATION INITIATION FACTOR EIF-2B SUBUNIT BETA"/>
    <property type="match status" value="1"/>
</dbReference>
<evidence type="ECO:0000256" key="5">
    <source>
        <dbReference type="ARBA" id="ARBA00022917"/>
    </source>
</evidence>
<evidence type="ECO:0000256" key="3">
    <source>
        <dbReference type="ARBA" id="ARBA00022490"/>
    </source>
</evidence>
<evidence type="ECO:0000256" key="2">
    <source>
        <dbReference type="ARBA" id="ARBA00007251"/>
    </source>
</evidence>
<comment type="subcellular location">
    <subcellularLocation>
        <location evidence="1">Cytoplasm</location>
        <location evidence="1">Cytosol</location>
    </subcellularLocation>
</comment>